<protein>
    <submittedName>
        <fullName evidence="3">Uncharacterized protein</fullName>
    </submittedName>
</protein>
<keyword evidence="2" id="KW-0732">Signal</keyword>
<evidence type="ECO:0000256" key="1">
    <source>
        <dbReference type="SAM" id="MobiDB-lite"/>
    </source>
</evidence>
<evidence type="ECO:0000313" key="3">
    <source>
        <dbReference type="EMBL" id="CAH0597023.1"/>
    </source>
</evidence>
<gene>
    <name evidence="3" type="ORF">CINC_LOCUS7498</name>
</gene>
<keyword evidence="4" id="KW-1185">Reference proteome</keyword>
<proteinExistence type="predicted"/>
<dbReference type="AlphaFoldDB" id="A0A9P0BVZ1"/>
<feature type="chain" id="PRO_5040472058" evidence="2">
    <location>
        <begin position="19"/>
        <end position="132"/>
    </location>
</feature>
<organism evidence="3 4">
    <name type="scientific">Chrysodeixis includens</name>
    <name type="common">Soybean looper</name>
    <name type="synonym">Pseudoplusia includens</name>
    <dbReference type="NCBI Taxonomy" id="689277"/>
    <lineage>
        <taxon>Eukaryota</taxon>
        <taxon>Metazoa</taxon>
        <taxon>Ecdysozoa</taxon>
        <taxon>Arthropoda</taxon>
        <taxon>Hexapoda</taxon>
        <taxon>Insecta</taxon>
        <taxon>Pterygota</taxon>
        <taxon>Neoptera</taxon>
        <taxon>Endopterygota</taxon>
        <taxon>Lepidoptera</taxon>
        <taxon>Glossata</taxon>
        <taxon>Ditrysia</taxon>
        <taxon>Noctuoidea</taxon>
        <taxon>Noctuidae</taxon>
        <taxon>Plusiinae</taxon>
        <taxon>Chrysodeixis</taxon>
    </lineage>
</organism>
<reference evidence="3" key="1">
    <citation type="submission" date="2021-12" db="EMBL/GenBank/DDBJ databases">
        <authorList>
            <person name="King R."/>
        </authorList>
    </citation>
    <scope>NUCLEOTIDE SEQUENCE</scope>
</reference>
<name>A0A9P0BVZ1_CHRIL</name>
<evidence type="ECO:0000313" key="4">
    <source>
        <dbReference type="Proteomes" id="UP001154114"/>
    </source>
</evidence>
<evidence type="ECO:0000256" key="2">
    <source>
        <dbReference type="SAM" id="SignalP"/>
    </source>
</evidence>
<dbReference type="Proteomes" id="UP001154114">
    <property type="component" value="Chromosome 23"/>
</dbReference>
<feature type="region of interest" description="Disordered" evidence="1">
    <location>
        <begin position="49"/>
        <end position="75"/>
    </location>
</feature>
<dbReference type="OrthoDB" id="7482984at2759"/>
<dbReference type="EMBL" id="LR824026">
    <property type="protein sequence ID" value="CAH0597023.1"/>
    <property type="molecule type" value="Genomic_DNA"/>
</dbReference>
<feature type="compositionally biased region" description="Polar residues" evidence="1">
    <location>
        <begin position="57"/>
        <end position="75"/>
    </location>
</feature>
<accession>A0A9P0BVZ1</accession>
<feature type="signal peptide" evidence="2">
    <location>
        <begin position="1"/>
        <end position="18"/>
    </location>
</feature>
<sequence length="132" mass="14988">MKLLTLCVIFVTLQFTSTNYISSFYNHDWICDHELDTLSDFKVDTPKRSVNDKSKNKMNQISNGDKENNTNNVTSEGKDDFLLLETSFRVTDDDKGDDDYYVGKGPGQNFVAECVGNEVRQGDQCVIPDDKK</sequence>